<evidence type="ECO:0000313" key="3">
    <source>
        <dbReference type="Proteomes" id="UP000238196"/>
    </source>
</evidence>
<proteinExistence type="predicted"/>
<dbReference type="InterPro" id="IPR036182">
    <property type="entry name" value="PCuAC_sf"/>
</dbReference>
<gene>
    <name evidence="2" type="ORF">C4K68_12420</name>
</gene>
<dbReference type="EMBL" id="PRLP01000035">
    <property type="protein sequence ID" value="PPC77206.1"/>
    <property type="molecule type" value="Genomic_DNA"/>
</dbReference>
<dbReference type="Gene3D" id="2.60.40.1890">
    <property type="entry name" value="PCu(A)C copper chaperone"/>
    <property type="match status" value="1"/>
</dbReference>
<dbReference type="Proteomes" id="UP000238196">
    <property type="component" value="Unassembled WGS sequence"/>
</dbReference>
<dbReference type="InterPro" id="IPR007410">
    <property type="entry name" value="LpqE-like"/>
</dbReference>
<comment type="caution">
    <text evidence="2">The sequence shown here is derived from an EMBL/GenBank/DDBJ whole genome shotgun (WGS) entry which is preliminary data.</text>
</comment>
<accession>A0A2S5KSG3</accession>
<dbReference type="Pfam" id="PF04314">
    <property type="entry name" value="PCuAC"/>
    <property type="match status" value="1"/>
</dbReference>
<feature type="signal peptide" evidence="1">
    <location>
        <begin position="1"/>
        <end position="25"/>
    </location>
</feature>
<dbReference type="InterPro" id="IPR058248">
    <property type="entry name" value="Lxx211020-like"/>
</dbReference>
<sequence>MKARTITSRLSGMALLLSLSSLAMADVTVTDGYARATPPGASNSAAFMTLHNSADQPVTVTAVSSSSAGVAELHNHTNNNGMMEMRHVEGITIPAKGEMQLKPGGYHVMLMQLKHPLQEGQQVELELTIEGQTQPVKVEVPVKMVMEGMNMGG</sequence>
<dbReference type="AlphaFoldDB" id="A0A2S5KSG3"/>
<organism evidence="2 3">
    <name type="scientific">Proteobacteria bacterium 228</name>
    <dbReference type="NCBI Taxonomy" id="2083153"/>
    <lineage>
        <taxon>Bacteria</taxon>
        <taxon>Pseudomonadati</taxon>
        <taxon>Pseudomonadota</taxon>
    </lineage>
</organism>
<keyword evidence="1" id="KW-0732">Signal</keyword>
<dbReference type="PANTHER" id="PTHR36302:SF1">
    <property type="entry name" value="COPPER CHAPERONE PCU(A)C"/>
    <property type="match status" value="1"/>
</dbReference>
<name>A0A2S5KSG3_9PROT</name>
<feature type="chain" id="PRO_5015399589" description="Copper chaperone PCu(A)C" evidence="1">
    <location>
        <begin position="26"/>
        <end position="153"/>
    </location>
</feature>
<protein>
    <recommendedName>
        <fullName evidence="4">Copper chaperone PCu(A)C</fullName>
    </recommendedName>
</protein>
<dbReference type="OrthoDB" id="9796962at2"/>
<reference evidence="2 3" key="1">
    <citation type="submission" date="2018-02" db="EMBL/GenBank/DDBJ databases">
        <title>novel marine gammaproteobacteria from coastal saline agro ecosystem.</title>
        <authorList>
            <person name="Krishnan R."/>
            <person name="Ramesh Kumar N."/>
        </authorList>
    </citation>
    <scope>NUCLEOTIDE SEQUENCE [LARGE SCALE GENOMIC DNA]</scope>
    <source>
        <strain evidence="2 3">228</strain>
    </source>
</reference>
<evidence type="ECO:0000256" key="1">
    <source>
        <dbReference type="SAM" id="SignalP"/>
    </source>
</evidence>
<evidence type="ECO:0000313" key="2">
    <source>
        <dbReference type="EMBL" id="PPC77206.1"/>
    </source>
</evidence>
<dbReference type="PANTHER" id="PTHR36302">
    <property type="entry name" value="BLR7088 PROTEIN"/>
    <property type="match status" value="1"/>
</dbReference>
<evidence type="ECO:0008006" key="4">
    <source>
        <dbReference type="Google" id="ProtNLM"/>
    </source>
</evidence>
<dbReference type="SUPFAM" id="SSF110087">
    <property type="entry name" value="DR1885-like metal-binding protein"/>
    <property type="match status" value="1"/>
</dbReference>